<comment type="caution">
    <text evidence="7">The sequence shown here is derived from an EMBL/GenBank/DDBJ whole genome shotgun (WGS) entry which is preliminary data.</text>
</comment>
<organism evidence="7 8">
    <name type="scientific">Salibacterium salarium</name>
    <dbReference type="NCBI Taxonomy" id="284579"/>
    <lineage>
        <taxon>Bacteria</taxon>
        <taxon>Bacillati</taxon>
        <taxon>Bacillota</taxon>
        <taxon>Bacilli</taxon>
        <taxon>Bacillales</taxon>
        <taxon>Bacillaceae</taxon>
    </lineage>
</organism>
<dbReference type="EMBL" id="RBVX01000019">
    <property type="protein sequence ID" value="RSL31909.1"/>
    <property type="molecule type" value="Genomic_DNA"/>
</dbReference>
<dbReference type="PANTHER" id="PTHR30136:SF24">
    <property type="entry name" value="HTH-TYPE TRANSCRIPTIONAL REPRESSOR ALLR"/>
    <property type="match status" value="1"/>
</dbReference>
<dbReference type="Pfam" id="PF01614">
    <property type="entry name" value="IclR_C"/>
    <property type="match status" value="1"/>
</dbReference>
<dbReference type="Gene3D" id="1.10.10.10">
    <property type="entry name" value="Winged helix-like DNA-binding domain superfamily/Winged helix DNA-binding domain"/>
    <property type="match status" value="1"/>
</dbReference>
<dbReference type="GO" id="GO:0003677">
    <property type="term" value="F:DNA binding"/>
    <property type="evidence" value="ECO:0007669"/>
    <property type="project" value="UniProtKB-KW"/>
</dbReference>
<dbReference type="InterPro" id="IPR005471">
    <property type="entry name" value="Tscrpt_reg_IclR_N"/>
</dbReference>
<evidence type="ECO:0000313" key="7">
    <source>
        <dbReference type="EMBL" id="RSL31909.1"/>
    </source>
</evidence>
<dbReference type="SMART" id="SM00346">
    <property type="entry name" value="HTH_ICLR"/>
    <property type="match status" value="1"/>
</dbReference>
<sequence>MAEQENKKGTMIQSLQVGFSVLQIISNHNRPMKFSEVLEESNITKSNLYKYMNTLLELGFIHRSSHTGKYSLGPSLVEFGMKAANSDNILEQAEPYLEEIQEYYNETVLFTRGTFHGPMIMKIINGSNMLNIGANIGSIVPVYSAVGKLFGAYETREIKTWKDRECAVLSNKEISELEKEFERVRETKISYAKEALASAASSIAIPILDFENKLIGTIAIVGFTERINEYIEKQLTDFLLQKQKEVSRIFGGQ</sequence>
<keyword evidence="3" id="KW-0804">Transcription</keyword>
<accession>A0A3R9QRN0</accession>
<dbReference type="InterPro" id="IPR036390">
    <property type="entry name" value="WH_DNA-bd_sf"/>
</dbReference>
<dbReference type="Proteomes" id="UP000275076">
    <property type="component" value="Unassembled WGS sequence"/>
</dbReference>
<keyword evidence="4" id="KW-0175">Coiled coil</keyword>
<dbReference type="Pfam" id="PF09339">
    <property type="entry name" value="HTH_IclR"/>
    <property type="match status" value="1"/>
</dbReference>
<feature type="coiled-coil region" evidence="4">
    <location>
        <begin position="167"/>
        <end position="194"/>
    </location>
</feature>
<dbReference type="GO" id="GO:0003700">
    <property type="term" value="F:DNA-binding transcription factor activity"/>
    <property type="evidence" value="ECO:0007669"/>
    <property type="project" value="TreeGrafter"/>
</dbReference>
<dbReference type="GO" id="GO:0045892">
    <property type="term" value="P:negative regulation of DNA-templated transcription"/>
    <property type="evidence" value="ECO:0007669"/>
    <property type="project" value="TreeGrafter"/>
</dbReference>
<reference evidence="7 8" key="1">
    <citation type="submission" date="2018-10" db="EMBL/GenBank/DDBJ databases">
        <title>Draft genome sequence of Bacillus salarius IM0101, isolated from a hypersaline soil in Inner Mongolia, China.</title>
        <authorList>
            <person name="Yamprayoonswat W."/>
            <person name="Boonvisut S."/>
            <person name="Jumpathong W."/>
            <person name="Sittihan S."/>
            <person name="Ruangsuj P."/>
            <person name="Wanthongcharoen S."/>
            <person name="Thongpramul N."/>
            <person name="Pimmason S."/>
            <person name="Yu B."/>
            <person name="Yasawong M."/>
        </authorList>
    </citation>
    <scope>NUCLEOTIDE SEQUENCE [LARGE SCALE GENOMIC DNA]</scope>
    <source>
        <strain evidence="7 8">IM0101</strain>
    </source>
</reference>
<dbReference type="InterPro" id="IPR029016">
    <property type="entry name" value="GAF-like_dom_sf"/>
</dbReference>
<keyword evidence="2" id="KW-0238">DNA-binding</keyword>
<evidence type="ECO:0000313" key="8">
    <source>
        <dbReference type="Proteomes" id="UP000275076"/>
    </source>
</evidence>
<dbReference type="PROSITE" id="PS51077">
    <property type="entry name" value="HTH_ICLR"/>
    <property type="match status" value="1"/>
</dbReference>
<evidence type="ECO:0000259" key="5">
    <source>
        <dbReference type="PROSITE" id="PS51077"/>
    </source>
</evidence>
<keyword evidence="8" id="KW-1185">Reference proteome</keyword>
<dbReference type="PANTHER" id="PTHR30136">
    <property type="entry name" value="HELIX-TURN-HELIX TRANSCRIPTIONAL REGULATOR, ICLR FAMILY"/>
    <property type="match status" value="1"/>
</dbReference>
<dbReference type="PROSITE" id="PS51078">
    <property type="entry name" value="ICLR_ED"/>
    <property type="match status" value="1"/>
</dbReference>
<evidence type="ECO:0000256" key="4">
    <source>
        <dbReference type="SAM" id="Coils"/>
    </source>
</evidence>
<dbReference type="AlphaFoldDB" id="A0A3R9QRN0"/>
<proteinExistence type="predicted"/>
<dbReference type="InterPro" id="IPR050707">
    <property type="entry name" value="HTH_MetabolicPath_Reg"/>
</dbReference>
<keyword evidence="1" id="KW-0805">Transcription regulation</keyword>
<feature type="domain" description="IclR-ED" evidence="6">
    <location>
        <begin position="75"/>
        <end position="252"/>
    </location>
</feature>
<gene>
    <name evidence="7" type="ORF">D7Z54_18170</name>
</gene>
<evidence type="ECO:0000256" key="1">
    <source>
        <dbReference type="ARBA" id="ARBA00023015"/>
    </source>
</evidence>
<evidence type="ECO:0000259" key="6">
    <source>
        <dbReference type="PROSITE" id="PS51078"/>
    </source>
</evidence>
<dbReference type="InterPro" id="IPR036388">
    <property type="entry name" value="WH-like_DNA-bd_sf"/>
</dbReference>
<feature type="domain" description="HTH iclR-type" evidence="5">
    <location>
        <begin position="12"/>
        <end position="74"/>
    </location>
</feature>
<dbReference type="OrthoDB" id="2288166at2"/>
<name>A0A3R9QRN0_9BACI</name>
<evidence type="ECO:0000256" key="3">
    <source>
        <dbReference type="ARBA" id="ARBA00023163"/>
    </source>
</evidence>
<dbReference type="SUPFAM" id="SSF46785">
    <property type="entry name" value="Winged helix' DNA-binding domain"/>
    <property type="match status" value="1"/>
</dbReference>
<evidence type="ECO:0000256" key="2">
    <source>
        <dbReference type="ARBA" id="ARBA00023125"/>
    </source>
</evidence>
<dbReference type="Gene3D" id="3.30.450.40">
    <property type="match status" value="1"/>
</dbReference>
<dbReference type="RefSeq" id="WP_125557651.1">
    <property type="nucleotide sequence ID" value="NZ_RBVX01000019.1"/>
</dbReference>
<dbReference type="SUPFAM" id="SSF55781">
    <property type="entry name" value="GAF domain-like"/>
    <property type="match status" value="1"/>
</dbReference>
<protein>
    <submittedName>
        <fullName evidence="7">IclR family transcriptional regulator</fullName>
    </submittedName>
</protein>
<dbReference type="InterPro" id="IPR014757">
    <property type="entry name" value="Tscrpt_reg_IclR_C"/>
</dbReference>